<dbReference type="Proteomes" id="UP001596378">
    <property type="component" value="Unassembled WGS sequence"/>
</dbReference>
<evidence type="ECO:0000256" key="9">
    <source>
        <dbReference type="ARBA" id="ARBA00022840"/>
    </source>
</evidence>
<evidence type="ECO:0000256" key="3">
    <source>
        <dbReference type="ARBA" id="ARBA00005417"/>
    </source>
</evidence>
<comment type="caution">
    <text evidence="16">The sequence shown here is derived from an EMBL/GenBank/DDBJ whole genome shotgun (WGS) entry which is preliminary data.</text>
</comment>
<evidence type="ECO:0000259" key="15">
    <source>
        <dbReference type="PROSITE" id="PS50928"/>
    </source>
</evidence>
<dbReference type="CDD" id="cd03257">
    <property type="entry name" value="ABC_NikE_OppD_transporters"/>
    <property type="match status" value="1"/>
</dbReference>
<dbReference type="Gene3D" id="1.10.3720.10">
    <property type="entry name" value="MetI-like"/>
    <property type="match status" value="1"/>
</dbReference>
<dbReference type="SMART" id="SM00382">
    <property type="entry name" value="AAA"/>
    <property type="match status" value="1"/>
</dbReference>
<evidence type="ECO:0000256" key="7">
    <source>
        <dbReference type="ARBA" id="ARBA00022692"/>
    </source>
</evidence>
<name>A0ABW2FDI9_9BACL</name>
<keyword evidence="17" id="KW-1185">Reference proteome</keyword>
<keyword evidence="5" id="KW-1003">Cell membrane</keyword>
<dbReference type="PROSITE" id="PS50893">
    <property type="entry name" value="ABC_TRANSPORTER_2"/>
    <property type="match status" value="1"/>
</dbReference>
<dbReference type="Pfam" id="PF00005">
    <property type="entry name" value="ABC_tran"/>
    <property type="match status" value="1"/>
</dbReference>
<dbReference type="Gene3D" id="3.40.50.300">
    <property type="entry name" value="P-loop containing nucleotide triphosphate hydrolases"/>
    <property type="match status" value="1"/>
</dbReference>
<dbReference type="SUPFAM" id="SSF52540">
    <property type="entry name" value="P-loop containing nucleoside triphosphate hydrolases"/>
    <property type="match status" value="1"/>
</dbReference>
<feature type="transmembrane region" description="Helical" evidence="13">
    <location>
        <begin position="241"/>
        <end position="266"/>
    </location>
</feature>
<comment type="subcellular location">
    <subcellularLocation>
        <location evidence="13">Cell membrane</location>
        <topology evidence="13">Multi-pass membrane protein</topology>
    </subcellularLocation>
    <subcellularLocation>
        <location evidence="2">Cell membrane</location>
        <topology evidence="2">Peripheral membrane protein</topology>
    </subcellularLocation>
    <subcellularLocation>
        <location evidence="1">Membrane</location>
        <topology evidence="1">Multi-pass membrane protein</topology>
    </subcellularLocation>
</comment>
<evidence type="ECO:0000256" key="6">
    <source>
        <dbReference type="ARBA" id="ARBA00022519"/>
    </source>
</evidence>
<keyword evidence="10" id="KW-1278">Translocase</keyword>
<evidence type="ECO:0000256" key="2">
    <source>
        <dbReference type="ARBA" id="ARBA00004202"/>
    </source>
</evidence>
<evidence type="ECO:0000256" key="8">
    <source>
        <dbReference type="ARBA" id="ARBA00022741"/>
    </source>
</evidence>
<feature type="transmembrane region" description="Helical" evidence="13">
    <location>
        <begin position="75"/>
        <end position="98"/>
    </location>
</feature>
<keyword evidence="4 13" id="KW-0813">Transport</keyword>
<evidence type="ECO:0000256" key="4">
    <source>
        <dbReference type="ARBA" id="ARBA00022448"/>
    </source>
</evidence>
<gene>
    <name evidence="16" type="ORF">ACFQMJ_22090</name>
</gene>
<dbReference type="InterPro" id="IPR000515">
    <property type="entry name" value="MetI-like"/>
</dbReference>
<reference evidence="17" key="1">
    <citation type="journal article" date="2019" name="Int. J. Syst. Evol. Microbiol.">
        <title>The Global Catalogue of Microorganisms (GCM) 10K type strain sequencing project: providing services to taxonomists for standard genome sequencing and annotation.</title>
        <authorList>
            <consortium name="The Broad Institute Genomics Platform"/>
            <consortium name="The Broad Institute Genome Sequencing Center for Infectious Disease"/>
            <person name="Wu L."/>
            <person name="Ma J."/>
        </authorList>
    </citation>
    <scope>NUCLEOTIDE SEQUENCE [LARGE SCALE GENOMIC DNA]</scope>
    <source>
        <strain evidence="17">KCTC 12907</strain>
    </source>
</reference>
<dbReference type="PROSITE" id="PS00211">
    <property type="entry name" value="ABC_TRANSPORTER_1"/>
    <property type="match status" value="1"/>
</dbReference>
<dbReference type="EMBL" id="JBHTAI010000015">
    <property type="protein sequence ID" value="MFC7151236.1"/>
    <property type="molecule type" value="Genomic_DNA"/>
</dbReference>
<evidence type="ECO:0000259" key="14">
    <source>
        <dbReference type="PROSITE" id="PS50893"/>
    </source>
</evidence>
<protein>
    <submittedName>
        <fullName evidence="16">Dipeptide/oligopeptide/nickel ABC transporter permease/ATP-binding protein</fullName>
    </submittedName>
</protein>
<comment type="similarity">
    <text evidence="13">Belongs to the binding-protein-dependent transport system permease family.</text>
</comment>
<dbReference type="InterPro" id="IPR003593">
    <property type="entry name" value="AAA+_ATPase"/>
</dbReference>
<keyword evidence="8" id="KW-0547">Nucleotide-binding</keyword>
<dbReference type="Pfam" id="PF00528">
    <property type="entry name" value="BPD_transp_1"/>
    <property type="match status" value="1"/>
</dbReference>
<sequence length="572" mass="62019">MSGKSNRAAALGKIGMGLIALVVLLALIGPLAVPYDAKERSGGPLEAPSAAHWLGTNDIGQDILAELVSGARVSLTVGIVGAVCVMLIGAAIGIVAGYFGGWIDALMMRLVDVMMTLPFLPLMIVIGVFLKPSIATQIMIISLVMWAKVARELRSQIMSLRSRGSVQAARSMGATNGYIMRRHVLPGVFPLLIPQFVQGVNAAIMMESSLSFLGLGDPLAKSWGSMLFYANARSAFLTEAWLWWVLPPGICIIIVVLGCTFVGYWLEEKANPRLSAYAAAPARKKRADRTLYARLSERGMDNRAEAPVLTVERLQVTFPKDGGIVRAVKDFNLIVRPGEIVGIVGESGSGKTTIGAAIMQLLKPPARVEGSIRLKGLDLAELSAEQLRRLRGNRIALIPQAAMNALNPVLNIRMQMLEAIKLHRPMKPAEANRRIDELLAEVGLSAHWGAAFPHELSGGMKQRVIIAMALLNEPEFIVADEPTTGLDVKVQVEIVRLLERLQRQYGIAMIFISHDLPLVMRIADRMIILNGGEAVEQGATAELRKYPNHPYTRKLLEAVPQIGPAREPATTV</sequence>
<keyword evidence="7 13" id="KW-0812">Transmembrane</keyword>
<dbReference type="Pfam" id="PF08352">
    <property type="entry name" value="oligo_HPY"/>
    <property type="match status" value="1"/>
</dbReference>
<dbReference type="CDD" id="cd06261">
    <property type="entry name" value="TM_PBP2"/>
    <property type="match status" value="1"/>
</dbReference>
<dbReference type="PROSITE" id="PS50928">
    <property type="entry name" value="ABC_TM1"/>
    <property type="match status" value="1"/>
</dbReference>
<dbReference type="InterPro" id="IPR050388">
    <property type="entry name" value="ABC_Ni/Peptide_Import"/>
</dbReference>
<keyword evidence="9" id="KW-0067">ATP-binding</keyword>
<accession>A0ABW2FDI9</accession>
<evidence type="ECO:0000256" key="12">
    <source>
        <dbReference type="ARBA" id="ARBA00023136"/>
    </source>
</evidence>
<evidence type="ECO:0000256" key="1">
    <source>
        <dbReference type="ARBA" id="ARBA00004141"/>
    </source>
</evidence>
<dbReference type="InterPro" id="IPR013563">
    <property type="entry name" value="Oligopep_ABC_C"/>
</dbReference>
<dbReference type="InterPro" id="IPR027417">
    <property type="entry name" value="P-loop_NTPase"/>
</dbReference>
<comment type="similarity">
    <text evidence="3">Belongs to the ABC transporter superfamily.</text>
</comment>
<proteinExistence type="inferred from homology"/>
<dbReference type="InterPro" id="IPR003439">
    <property type="entry name" value="ABC_transporter-like_ATP-bd"/>
</dbReference>
<dbReference type="SUPFAM" id="SSF161098">
    <property type="entry name" value="MetI-like"/>
    <property type="match status" value="1"/>
</dbReference>
<evidence type="ECO:0000313" key="17">
    <source>
        <dbReference type="Proteomes" id="UP001596378"/>
    </source>
</evidence>
<evidence type="ECO:0000313" key="16">
    <source>
        <dbReference type="EMBL" id="MFC7151236.1"/>
    </source>
</evidence>
<evidence type="ECO:0000256" key="13">
    <source>
        <dbReference type="RuleBase" id="RU363032"/>
    </source>
</evidence>
<evidence type="ECO:0000256" key="5">
    <source>
        <dbReference type="ARBA" id="ARBA00022475"/>
    </source>
</evidence>
<keyword evidence="11 13" id="KW-1133">Transmembrane helix</keyword>
<feature type="domain" description="ABC transporter" evidence="14">
    <location>
        <begin position="311"/>
        <end position="556"/>
    </location>
</feature>
<dbReference type="PANTHER" id="PTHR43297">
    <property type="entry name" value="OLIGOPEPTIDE TRANSPORT ATP-BINDING PROTEIN APPD"/>
    <property type="match status" value="1"/>
</dbReference>
<organism evidence="16 17">
    <name type="scientific">Cohnella cellulosilytica</name>
    <dbReference type="NCBI Taxonomy" id="986710"/>
    <lineage>
        <taxon>Bacteria</taxon>
        <taxon>Bacillati</taxon>
        <taxon>Bacillota</taxon>
        <taxon>Bacilli</taxon>
        <taxon>Bacillales</taxon>
        <taxon>Paenibacillaceae</taxon>
        <taxon>Cohnella</taxon>
    </lineage>
</organism>
<evidence type="ECO:0000256" key="10">
    <source>
        <dbReference type="ARBA" id="ARBA00022967"/>
    </source>
</evidence>
<dbReference type="PANTHER" id="PTHR43297:SF14">
    <property type="entry name" value="ATPASE AAA-TYPE CORE DOMAIN-CONTAINING PROTEIN"/>
    <property type="match status" value="1"/>
</dbReference>
<dbReference type="InterPro" id="IPR017871">
    <property type="entry name" value="ABC_transporter-like_CS"/>
</dbReference>
<keyword evidence="12 13" id="KW-0472">Membrane</keyword>
<evidence type="ECO:0000256" key="11">
    <source>
        <dbReference type="ARBA" id="ARBA00022989"/>
    </source>
</evidence>
<feature type="domain" description="ABC transmembrane type-1" evidence="15">
    <location>
        <begin position="71"/>
        <end position="263"/>
    </location>
</feature>
<dbReference type="RefSeq" id="WP_378047700.1">
    <property type="nucleotide sequence ID" value="NZ_JBHMDN010000015.1"/>
</dbReference>
<dbReference type="InterPro" id="IPR035906">
    <property type="entry name" value="MetI-like_sf"/>
</dbReference>
<keyword evidence="6" id="KW-0997">Cell inner membrane</keyword>